<dbReference type="AlphaFoldDB" id="A0A9W9R9I8"/>
<dbReference type="PANTHER" id="PTHR21089">
    <property type="entry name" value="SHIKIMATE DEHYDROGENASE"/>
    <property type="match status" value="1"/>
</dbReference>
<dbReference type="GO" id="GO:0019632">
    <property type="term" value="P:shikimate metabolic process"/>
    <property type="evidence" value="ECO:0007669"/>
    <property type="project" value="TreeGrafter"/>
</dbReference>
<keyword evidence="3" id="KW-1185">Reference proteome</keyword>
<name>A0A9W9R9I8_9EURO</name>
<dbReference type="InterPro" id="IPR013708">
    <property type="entry name" value="Shikimate_DH-bd_N"/>
</dbReference>
<dbReference type="SUPFAM" id="SSF51735">
    <property type="entry name" value="NAD(P)-binding Rossmann-fold domains"/>
    <property type="match status" value="1"/>
</dbReference>
<dbReference type="OrthoDB" id="204377at2759"/>
<accession>A0A9W9R9I8</accession>
<protein>
    <recommendedName>
        <fullName evidence="1">Shikimate dehydrogenase substrate binding N-terminal domain-containing protein</fullName>
    </recommendedName>
</protein>
<comment type="caution">
    <text evidence="2">The sequence shown here is derived from an EMBL/GenBank/DDBJ whole genome shotgun (WGS) entry which is preliminary data.</text>
</comment>
<feature type="domain" description="Shikimate dehydrogenase substrate binding N-terminal" evidence="1">
    <location>
        <begin position="30"/>
        <end position="110"/>
    </location>
</feature>
<dbReference type="Pfam" id="PF08501">
    <property type="entry name" value="Shikimate_dh_N"/>
    <property type="match status" value="1"/>
</dbReference>
<dbReference type="PANTHER" id="PTHR21089:SF1">
    <property type="entry name" value="BIFUNCTIONAL 3-DEHYDROQUINATE DEHYDRATASE_SHIKIMATE DEHYDROGENASE, CHLOROPLASTIC"/>
    <property type="match status" value="1"/>
</dbReference>
<dbReference type="InterPro" id="IPR036291">
    <property type="entry name" value="NAD(P)-bd_dom_sf"/>
</dbReference>
<evidence type="ECO:0000313" key="3">
    <source>
        <dbReference type="Proteomes" id="UP001147782"/>
    </source>
</evidence>
<dbReference type="GO" id="GO:0009423">
    <property type="term" value="P:chorismate biosynthetic process"/>
    <property type="evidence" value="ECO:0007669"/>
    <property type="project" value="TreeGrafter"/>
</dbReference>
<dbReference type="Gene3D" id="3.40.50.10860">
    <property type="entry name" value="Leucine Dehydrogenase, chain A, domain 1"/>
    <property type="match status" value="1"/>
</dbReference>
<dbReference type="GO" id="GO:0004764">
    <property type="term" value="F:shikimate 3-dehydrogenase (NADP+) activity"/>
    <property type="evidence" value="ECO:0007669"/>
    <property type="project" value="InterPro"/>
</dbReference>
<dbReference type="Gene3D" id="3.40.50.720">
    <property type="entry name" value="NAD(P)-binding Rossmann-like Domain"/>
    <property type="match status" value="1"/>
</dbReference>
<evidence type="ECO:0000259" key="1">
    <source>
        <dbReference type="Pfam" id="PF08501"/>
    </source>
</evidence>
<dbReference type="CDD" id="cd01065">
    <property type="entry name" value="NAD_bind_Shikimate_DH"/>
    <property type="match status" value="1"/>
</dbReference>
<proteinExistence type="predicted"/>
<dbReference type="GeneID" id="81444789"/>
<dbReference type="EMBL" id="JAPZBS010000010">
    <property type="protein sequence ID" value="KAJ5355485.1"/>
    <property type="molecule type" value="Genomic_DNA"/>
</dbReference>
<dbReference type="RefSeq" id="XP_056549508.1">
    <property type="nucleotide sequence ID" value="XM_056705610.1"/>
</dbReference>
<sequence>MSENAGPIVNCHDGAAATKDKSSLERTLYLFGQPIAHSASPSFHNTIFRELGLPWRYIRLDSKDTEDLAWLMRRDDFVGAAVTMPNKVQSMDLVDILTIEAQRIGCINTIYSRPDLIGGEERRLLVGTNTDWIGIQRALLKANTNLRSYLEESPALVIGGGATCRSAIYALTEGLGAKLIYLVNRDREEAVSTIKALKQNGLRQEVRYVETLDDLQSISKFPVVAVSAVPDIAPKTESEHTARSICSAMIQTKSDCNIRKVFLEMCYDPTPWTWLASLAKEHGWDVVDGLDVMEHQAIEQAVLWTERPLDELPSEAANEAIRRAFHR</sequence>
<reference evidence="2" key="2">
    <citation type="journal article" date="2023" name="IMA Fungus">
        <title>Comparative genomic study of the Penicillium genus elucidates a diverse pangenome and 15 lateral gene transfer events.</title>
        <authorList>
            <person name="Petersen C."/>
            <person name="Sorensen T."/>
            <person name="Nielsen M.R."/>
            <person name="Sondergaard T.E."/>
            <person name="Sorensen J.L."/>
            <person name="Fitzpatrick D.A."/>
            <person name="Frisvad J.C."/>
            <person name="Nielsen K.L."/>
        </authorList>
    </citation>
    <scope>NUCLEOTIDE SEQUENCE</scope>
    <source>
        <strain evidence="2">IBT 29864</strain>
    </source>
</reference>
<evidence type="ECO:0000313" key="2">
    <source>
        <dbReference type="EMBL" id="KAJ5355485.1"/>
    </source>
</evidence>
<organism evidence="2 3">
    <name type="scientific">Penicillium cataractarum</name>
    <dbReference type="NCBI Taxonomy" id="2100454"/>
    <lineage>
        <taxon>Eukaryota</taxon>
        <taxon>Fungi</taxon>
        <taxon>Dikarya</taxon>
        <taxon>Ascomycota</taxon>
        <taxon>Pezizomycotina</taxon>
        <taxon>Eurotiomycetes</taxon>
        <taxon>Eurotiomycetidae</taxon>
        <taxon>Eurotiales</taxon>
        <taxon>Aspergillaceae</taxon>
        <taxon>Penicillium</taxon>
    </lineage>
</organism>
<dbReference type="InterPro" id="IPR046346">
    <property type="entry name" value="Aminoacid_DH-like_N_sf"/>
</dbReference>
<gene>
    <name evidence="2" type="ORF">N7496_012697</name>
</gene>
<dbReference type="Proteomes" id="UP001147782">
    <property type="component" value="Unassembled WGS sequence"/>
</dbReference>
<reference evidence="2" key="1">
    <citation type="submission" date="2022-11" db="EMBL/GenBank/DDBJ databases">
        <authorList>
            <person name="Petersen C."/>
        </authorList>
    </citation>
    <scope>NUCLEOTIDE SEQUENCE</scope>
    <source>
        <strain evidence="2">IBT 29864</strain>
    </source>
</reference>
<dbReference type="InterPro" id="IPR022893">
    <property type="entry name" value="Shikimate_DH_fam"/>
</dbReference>
<dbReference type="SUPFAM" id="SSF53223">
    <property type="entry name" value="Aminoacid dehydrogenase-like, N-terminal domain"/>
    <property type="match status" value="1"/>
</dbReference>